<feature type="transmembrane region" description="Helical" evidence="9">
    <location>
        <begin position="859"/>
        <end position="884"/>
    </location>
</feature>
<reference evidence="12 13" key="2">
    <citation type="journal article" date="2017" name="Sci. Rep.">
        <title>Ant-infecting Ophiocordyceps genomes reveal a high diversity of potential behavioral manipulation genes and a possible major role for enterotoxins.</title>
        <authorList>
            <person name="de Bekker C."/>
            <person name="Ohm R.A."/>
            <person name="Evans H.C."/>
            <person name="Brachmann A."/>
            <person name="Hughes D.P."/>
        </authorList>
    </citation>
    <scope>NUCLEOTIDE SEQUENCE [LARGE SCALE GENOMIC DNA]</scope>
    <source>
        <strain evidence="12 13">SC16a</strain>
    </source>
</reference>
<dbReference type="Pfam" id="PF00664">
    <property type="entry name" value="ABC_membrane"/>
    <property type="match status" value="2"/>
</dbReference>
<feature type="transmembrane region" description="Helical" evidence="9">
    <location>
        <begin position="89"/>
        <end position="113"/>
    </location>
</feature>
<protein>
    <submittedName>
        <fullName evidence="12">Uncharacterized protein</fullName>
    </submittedName>
</protein>
<dbReference type="FunFam" id="3.40.50.300:FF:000913">
    <property type="entry name" value="ABC multidrug transporter SitT"/>
    <property type="match status" value="1"/>
</dbReference>
<evidence type="ECO:0000256" key="6">
    <source>
        <dbReference type="ARBA" id="ARBA00022989"/>
    </source>
</evidence>
<evidence type="ECO:0000256" key="4">
    <source>
        <dbReference type="ARBA" id="ARBA00022741"/>
    </source>
</evidence>
<comment type="similarity">
    <text evidence="2">Belongs to the ABC transporter superfamily. ABCB family. Multidrug resistance exporter (TC 3.A.1.201) subfamily.</text>
</comment>
<feature type="domain" description="ABC transporter" evidence="10">
    <location>
        <begin position="1090"/>
        <end position="1354"/>
    </location>
</feature>
<dbReference type="EMBL" id="LAZP02000415">
    <property type="protein sequence ID" value="PFH57388.1"/>
    <property type="molecule type" value="Genomic_DNA"/>
</dbReference>
<feature type="domain" description="ABC transmembrane type-1" evidence="11">
    <location>
        <begin position="749"/>
        <end position="1037"/>
    </location>
</feature>
<dbReference type="PANTHER" id="PTHR43394:SF27">
    <property type="entry name" value="ATP-DEPENDENT TRANSLOCASE ABCB1-LIKE"/>
    <property type="match status" value="1"/>
</dbReference>
<dbReference type="GO" id="GO:0015421">
    <property type="term" value="F:ABC-type oligopeptide transporter activity"/>
    <property type="evidence" value="ECO:0007669"/>
    <property type="project" value="TreeGrafter"/>
</dbReference>
<dbReference type="Pfam" id="PF00005">
    <property type="entry name" value="ABC_tran"/>
    <property type="match status" value="2"/>
</dbReference>
<evidence type="ECO:0000313" key="13">
    <source>
        <dbReference type="Proteomes" id="UP000037136"/>
    </source>
</evidence>
<feature type="compositionally biased region" description="Basic and acidic residues" evidence="8">
    <location>
        <begin position="660"/>
        <end position="669"/>
    </location>
</feature>
<dbReference type="PROSITE" id="PS50893">
    <property type="entry name" value="ABC_TRANSPORTER_2"/>
    <property type="match status" value="2"/>
</dbReference>
<evidence type="ECO:0000313" key="12">
    <source>
        <dbReference type="EMBL" id="PFH57388.1"/>
    </source>
</evidence>
<dbReference type="InterPro" id="IPR011527">
    <property type="entry name" value="ABC1_TM_dom"/>
</dbReference>
<evidence type="ECO:0000256" key="2">
    <source>
        <dbReference type="ARBA" id="ARBA00007577"/>
    </source>
</evidence>
<feature type="transmembrane region" description="Helical" evidence="9">
    <location>
        <begin position="1009"/>
        <end position="1029"/>
    </location>
</feature>
<gene>
    <name evidence="12" type="ORF">XA68_15135</name>
</gene>
<dbReference type="GO" id="GO:0005743">
    <property type="term" value="C:mitochondrial inner membrane"/>
    <property type="evidence" value="ECO:0007669"/>
    <property type="project" value="TreeGrafter"/>
</dbReference>
<feature type="region of interest" description="Disordered" evidence="8">
    <location>
        <begin position="657"/>
        <end position="680"/>
    </location>
</feature>
<sequence length="1360" mass="145047">MASPRQASSASRDPGLAVVAGFLRLLTAAEPAPLDYVLLLVGTFGSILAGLPFPVMFVIFGELLDQVNTASCSDEPVSESYYQSLSTKVLLTVCVAIANFVSIYVSAGAWSLFGERLVRRLRYSYLCVLLRQDIAFFESLSAGDVAARLDSDLLTIQTGVSEKVGIVIQSVAYFVAAYCVSFVKDARLAAMLISLVPAFFFMTFIGTHLSGKYRVAVEKSIEPANALASESLANIKLVKALHAGKRVQAIFDGYLDAARQPAIAKLATAAIQMGLLHFIAYSANALAFSQGGKHIADAKEAGDMGVTAGAVYTVMVTLIDASYILSQVAPFLNMFGAASQTAAKMLATIERKPAIDASPTASGLVMSTFEGHVELIDVSFRYPSRPDIRILDKLNLTICAGKTTAIVGLSGSGKSTVASLIQRFYDVDEGAVVVDGHDVRDVNLHALRGHVGYVEQNPMLFNRSILENIAHGLVGSSRPEHRILRPSLINGDLAELVEAVRSGGDLDALAARSAVLFRILSLVRVAATQAGSDGFLDSFPYGLATSAGPAGSRLSGGQRQRIALARALIRNPSMLILDEATAALDSATEAQIQEIIANLPGKRTILCIAHRLSTVRDAHTIFVTGPGGQVLEQGNYGELMGIGGVFASMVRSQAILGDGQDDRNTEKTATRTSNDDQDPEKTMELLPWVPQKQPDVASNNGKVSTRPRGDEHGATCLDSRYNRAEREKSFSATFALMLRMIRPQLLLVVVGSLCSIVIGGSHAGDAVIFGNGVGHLSVCRTASQVRRSAALYGLLYFILAVVEFFAHSVSVACFGWVSDQLVRQLRSLTLQSLLKRQVPWHESDGRTPGTLMSLLSADAAAMSGLTGTILGACVSVLVTLVAGIVLAHVVAWKVAVVLTACVPLIFGAGFLRIRLFAKFAERHAKAFAESVSTAAESVSHIRTVSAFALQDEVAGTFGRALKGPYNATLRSITFGTVWLAAAFSLGSLVKALAFYWGGRLIAEREITQTSLFITLVSLLSAAQLSGQMFSLSPDISKAAVASRRVFGLIFSGGPTNRLNLGGSADGEKGALAMTEGGSLGSTGRGMGMSVSFKSVWFSYPGQPEAHILRDVSVDIPAGAFVALVGASGAGKSTMLSLLQRLYRPQAGTIRLDGYDVTGRTSNKERDDEDGDDDGDDDTWPFWDDVAFVPQDATLFSGSVAFNIGLGGRGTETVTMAEMEAAARLANIHETIISLPEGYDTSCGPTGSQLFSGGQKQRLCIARALVRRPRLLLLDEPSSAMDAESEALWETSLESIIQAGEDGRGRVTVIGIAHRLRTIMKADRIFVMDGGRIVDAGTHRELTRRCERYRDDVMHQTLELA</sequence>
<dbReference type="InterPro" id="IPR003593">
    <property type="entry name" value="AAA+_ATPase"/>
</dbReference>
<dbReference type="GO" id="GO:0016887">
    <property type="term" value="F:ATP hydrolysis activity"/>
    <property type="evidence" value="ECO:0007669"/>
    <property type="project" value="InterPro"/>
</dbReference>
<dbReference type="InterPro" id="IPR003439">
    <property type="entry name" value="ABC_transporter-like_ATP-bd"/>
</dbReference>
<dbReference type="OrthoDB" id="6500128at2759"/>
<dbReference type="STRING" id="268505.A0A2A9P7U0"/>
<dbReference type="SUPFAM" id="SSF90123">
    <property type="entry name" value="ABC transporter transmembrane region"/>
    <property type="match status" value="2"/>
</dbReference>
<feature type="transmembrane region" description="Helical" evidence="9">
    <location>
        <begin position="789"/>
        <end position="817"/>
    </location>
</feature>
<keyword evidence="6 9" id="KW-1133">Transmembrane helix</keyword>
<feature type="compositionally biased region" description="Acidic residues" evidence="8">
    <location>
        <begin position="1166"/>
        <end position="1176"/>
    </location>
</feature>
<dbReference type="PROSITE" id="PS00211">
    <property type="entry name" value="ABC_TRANSPORTER_1"/>
    <property type="match status" value="2"/>
</dbReference>
<evidence type="ECO:0000259" key="10">
    <source>
        <dbReference type="PROSITE" id="PS50893"/>
    </source>
</evidence>
<feature type="transmembrane region" description="Helical" evidence="9">
    <location>
        <begin position="972"/>
        <end position="997"/>
    </location>
</feature>
<dbReference type="CDD" id="cd18577">
    <property type="entry name" value="ABC_6TM_Pgp_ABCB1_D1_like"/>
    <property type="match status" value="1"/>
</dbReference>
<dbReference type="GO" id="GO:0005524">
    <property type="term" value="F:ATP binding"/>
    <property type="evidence" value="ECO:0007669"/>
    <property type="project" value="UniProtKB-KW"/>
</dbReference>
<name>A0A2A9P7U0_OPHUN</name>
<dbReference type="InterPro" id="IPR039421">
    <property type="entry name" value="Type_1_exporter"/>
</dbReference>
<dbReference type="InterPro" id="IPR036640">
    <property type="entry name" value="ABC1_TM_sf"/>
</dbReference>
<keyword evidence="3 9" id="KW-0812">Transmembrane</keyword>
<evidence type="ECO:0000256" key="1">
    <source>
        <dbReference type="ARBA" id="ARBA00004141"/>
    </source>
</evidence>
<feature type="transmembrane region" description="Helical" evidence="9">
    <location>
        <begin position="189"/>
        <end position="209"/>
    </location>
</feature>
<dbReference type="Gene3D" id="3.40.50.300">
    <property type="entry name" value="P-loop containing nucleotide triphosphate hydrolases"/>
    <property type="match status" value="2"/>
</dbReference>
<evidence type="ECO:0000256" key="7">
    <source>
        <dbReference type="ARBA" id="ARBA00023136"/>
    </source>
</evidence>
<evidence type="ECO:0000256" key="9">
    <source>
        <dbReference type="SAM" id="Phobius"/>
    </source>
</evidence>
<dbReference type="InterPro" id="IPR027417">
    <property type="entry name" value="P-loop_NTPase"/>
</dbReference>
<keyword evidence="5" id="KW-0067">ATP-binding</keyword>
<organism evidence="12 13">
    <name type="scientific">Ophiocordyceps unilateralis</name>
    <name type="common">Zombie-ant fungus</name>
    <name type="synonym">Torrubia unilateralis</name>
    <dbReference type="NCBI Taxonomy" id="268505"/>
    <lineage>
        <taxon>Eukaryota</taxon>
        <taxon>Fungi</taxon>
        <taxon>Dikarya</taxon>
        <taxon>Ascomycota</taxon>
        <taxon>Pezizomycotina</taxon>
        <taxon>Sordariomycetes</taxon>
        <taxon>Hypocreomycetidae</taxon>
        <taxon>Hypocreales</taxon>
        <taxon>Ophiocordycipitaceae</taxon>
        <taxon>Ophiocordyceps</taxon>
    </lineage>
</organism>
<dbReference type="Proteomes" id="UP000037136">
    <property type="component" value="Unassembled WGS sequence"/>
</dbReference>
<dbReference type="PROSITE" id="PS50929">
    <property type="entry name" value="ABC_TM1F"/>
    <property type="match status" value="2"/>
</dbReference>
<dbReference type="CDD" id="cd18578">
    <property type="entry name" value="ABC_6TM_Pgp_ABCB1_D2_like"/>
    <property type="match status" value="1"/>
</dbReference>
<evidence type="ECO:0000256" key="8">
    <source>
        <dbReference type="SAM" id="MobiDB-lite"/>
    </source>
</evidence>
<dbReference type="Gene3D" id="1.20.1560.10">
    <property type="entry name" value="ABC transporter type 1, transmembrane domain"/>
    <property type="match status" value="1"/>
</dbReference>
<dbReference type="PANTHER" id="PTHR43394">
    <property type="entry name" value="ATP-DEPENDENT PERMEASE MDL1, MITOCHONDRIAL"/>
    <property type="match status" value="1"/>
</dbReference>
<evidence type="ECO:0000259" key="11">
    <source>
        <dbReference type="PROSITE" id="PS50929"/>
    </source>
</evidence>
<reference evidence="12 13" key="1">
    <citation type="journal article" date="2015" name="BMC Genomics">
        <title>Gene expression during zombie ant biting behavior reflects the complexity underlying fungal parasitic behavioral manipulation.</title>
        <authorList>
            <person name="de Bekker C."/>
            <person name="Ohm R.A."/>
            <person name="Loreto R.G."/>
            <person name="Sebastian A."/>
            <person name="Albert I."/>
            <person name="Merrow M."/>
            <person name="Brachmann A."/>
            <person name="Hughes D.P."/>
        </authorList>
    </citation>
    <scope>NUCLEOTIDE SEQUENCE [LARGE SCALE GENOMIC DNA]</scope>
    <source>
        <strain evidence="12 13">SC16a</strain>
    </source>
</reference>
<dbReference type="SMART" id="SM00382">
    <property type="entry name" value="AAA"/>
    <property type="match status" value="2"/>
</dbReference>
<comment type="subcellular location">
    <subcellularLocation>
        <location evidence="1">Membrane</location>
        <topology evidence="1">Multi-pass membrane protein</topology>
    </subcellularLocation>
</comment>
<feature type="domain" description="ABC transmembrane type-1" evidence="11">
    <location>
        <begin position="40"/>
        <end position="337"/>
    </location>
</feature>
<dbReference type="GO" id="GO:0090374">
    <property type="term" value="P:oligopeptide export from mitochondrion"/>
    <property type="evidence" value="ECO:0007669"/>
    <property type="project" value="TreeGrafter"/>
</dbReference>
<accession>A0A2A9P7U0</accession>
<feature type="transmembrane region" description="Helical" evidence="9">
    <location>
        <begin position="36"/>
        <end position="60"/>
    </location>
</feature>
<keyword evidence="4" id="KW-0547">Nucleotide-binding</keyword>
<feature type="transmembrane region" description="Helical" evidence="9">
    <location>
        <begin position="745"/>
        <end position="769"/>
    </location>
</feature>
<keyword evidence="13" id="KW-1185">Reference proteome</keyword>
<comment type="caution">
    <text evidence="12">The sequence shown here is derived from an EMBL/GenBank/DDBJ whole genome shotgun (WGS) entry which is preliminary data.</text>
</comment>
<keyword evidence="7 9" id="KW-0472">Membrane</keyword>
<feature type="transmembrane region" description="Helical" evidence="9">
    <location>
        <begin position="890"/>
        <end position="913"/>
    </location>
</feature>
<evidence type="ECO:0000256" key="5">
    <source>
        <dbReference type="ARBA" id="ARBA00022840"/>
    </source>
</evidence>
<feature type="region of interest" description="Disordered" evidence="8">
    <location>
        <begin position="1153"/>
        <end position="1176"/>
    </location>
</feature>
<evidence type="ECO:0000256" key="3">
    <source>
        <dbReference type="ARBA" id="ARBA00022692"/>
    </source>
</evidence>
<proteinExistence type="inferred from homology"/>
<feature type="domain" description="ABC transporter" evidence="10">
    <location>
        <begin position="373"/>
        <end position="652"/>
    </location>
</feature>
<dbReference type="SUPFAM" id="SSF52540">
    <property type="entry name" value="P-loop containing nucleoside triphosphate hydrolases"/>
    <property type="match status" value="2"/>
</dbReference>
<dbReference type="InterPro" id="IPR017871">
    <property type="entry name" value="ABC_transporter-like_CS"/>
</dbReference>
<feature type="region of interest" description="Disordered" evidence="8">
    <location>
        <begin position="694"/>
        <end position="715"/>
    </location>
</feature>